<dbReference type="Proteomes" id="UP000051401">
    <property type="component" value="Unassembled WGS sequence"/>
</dbReference>
<dbReference type="Proteomes" id="UP000325785">
    <property type="component" value="Plasmid pRIdsm_01"/>
</dbReference>
<gene>
    <name evidence="3" type="ORF">RIdsm_05578</name>
    <name evidence="2" type="ORF">XM52_15960</name>
</gene>
<proteinExistence type="predicted"/>
<reference evidence="3 5" key="2">
    <citation type="submission" date="2018-08" db="EMBL/GenBank/DDBJ databases">
        <title>Genetic Globetrotter - A new plasmid hitch-hiking vast phylogenetic and geographic distances.</title>
        <authorList>
            <person name="Vollmers J."/>
            <person name="Petersen J."/>
        </authorList>
    </citation>
    <scope>NUCLEOTIDE SEQUENCE [LARGE SCALE GENOMIC DNA]</scope>
    <source>
        <strain evidence="3 5">DSM 26383</strain>
        <plasmid evidence="3">pRIdsm_01</plasmid>
        <plasmid evidence="5">pridsm_01</plasmid>
    </source>
</reference>
<feature type="compositionally biased region" description="Basic and acidic residues" evidence="1">
    <location>
        <begin position="66"/>
        <end position="76"/>
    </location>
</feature>
<reference evidence="2 4" key="1">
    <citation type="submission" date="2015-04" db="EMBL/GenBank/DDBJ databases">
        <title>The draft genome sequence of Roseovarius indicus B108T.</title>
        <authorList>
            <person name="Li G."/>
            <person name="Lai Q."/>
            <person name="Shao Z."/>
            <person name="Yan P."/>
        </authorList>
    </citation>
    <scope>NUCLEOTIDE SEQUENCE [LARGE SCALE GENOMIC DNA]</scope>
    <source>
        <strain evidence="2 4">B108</strain>
    </source>
</reference>
<dbReference type="PATRIC" id="fig|540747.5.peg.895"/>
<organism evidence="2 4">
    <name type="scientific">Roseovarius indicus</name>
    <dbReference type="NCBI Taxonomy" id="540747"/>
    <lineage>
        <taxon>Bacteria</taxon>
        <taxon>Pseudomonadati</taxon>
        <taxon>Pseudomonadota</taxon>
        <taxon>Alphaproteobacteria</taxon>
        <taxon>Rhodobacterales</taxon>
        <taxon>Roseobacteraceae</taxon>
        <taxon>Roseovarius</taxon>
    </lineage>
</organism>
<protein>
    <submittedName>
        <fullName evidence="2">Uncharacterized protein</fullName>
    </submittedName>
</protein>
<dbReference type="EMBL" id="CP031599">
    <property type="protein sequence ID" value="QEW29732.1"/>
    <property type="molecule type" value="Genomic_DNA"/>
</dbReference>
<keyword evidence="4" id="KW-1185">Reference proteome</keyword>
<dbReference type="AlphaFoldDB" id="A0A0T5P7B5"/>
<geneLocation type="plasmid" evidence="3">
    <name>pRIdsm_01</name>
</geneLocation>
<name>A0A0T5P7B5_9RHOB</name>
<dbReference type="KEGG" id="rid:RIdsm_05578"/>
<dbReference type="EMBL" id="LAXI01000010">
    <property type="protein sequence ID" value="KRS17056.1"/>
    <property type="molecule type" value="Genomic_DNA"/>
</dbReference>
<evidence type="ECO:0000313" key="4">
    <source>
        <dbReference type="Proteomes" id="UP000051401"/>
    </source>
</evidence>
<sequence length="128" mass="13733">MLATYAGSLPRMPDMIDFILVPDHGSRCDAARMAAAVSKIWKQSIPSAGIAPDTETRGTRPATGVKDGDTRVDDHSPHALRTASRFPAPSTGPLIPVQCRGLRTRRAAFEKAPARPAAPRRHLARVTA</sequence>
<keyword evidence="3" id="KW-0614">Plasmid</keyword>
<evidence type="ECO:0000313" key="2">
    <source>
        <dbReference type="EMBL" id="KRS17056.1"/>
    </source>
</evidence>
<geneLocation type="plasmid" evidence="5">
    <name>pridsm_01</name>
</geneLocation>
<evidence type="ECO:0000313" key="3">
    <source>
        <dbReference type="EMBL" id="QEW29732.1"/>
    </source>
</evidence>
<feature type="region of interest" description="Disordered" evidence="1">
    <location>
        <begin position="48"/>
        <end position="76"/>
    </location>
</feature>
<evidence type="ECO:0000313" key="5">
    <source>
        <dbReference type="Proteomes" id="UP000325785"/>
    </source>
</evidence>
<evidence type="ECO:0000256" key="1">
    <source>
        <dbReference type="SAM" id="MobiDB-lite"/>
    </source>
</evidence>
<accession>A0A0T5P7B5</accession>